<dbReference type="PROSITE" id="PS00928">
    <property type="entry name" value="TREHALASE_2"/>
    <property type="match status" value="1"/>
</dbReference>
<keyword evidence="8" id="KW-0732">Signal</keyword>
<evidence type="ECO:0000256" key="4">
    <source>
        <dbReference type="ARBA" id="ARBA00019905"/>
    </source>
</evidence>
<feature type="chain" id="PRO_5034216133" description="Trehalase" evidence="8">
    <location>
        <begin position="24"/>
        <end position="583"/>
    </location>
</feature>
<evidence type="ECO:0000313" key="9">
    <source>
        <dbReference type="Ensembl" id="ENSLLEP00000013334.1"/>
    </source>
</evidence>
<organism evidence="9 10">
    <name type="scientific">Leptobrachium leishanense</name>
    <name type="common">Leishan spiny toad</name>
    <dbReference type="NCBI Taxonomy" id="445787"/>
    <lineage>
        <taxon>Eukaryota</taxon>
        <taxon>Metazoa</taxon>
        <taxon>Chordata</taxon>
        <taxon>Craniata</taxon>
        <taxon>Vertebrata</taxon>
        <taxon>Euteleostomi</taxon>
        <taxon>Amphibia</taxon>
        <taxon>Batrachia</taxon>
        <taxon>Anura</taxon>
        <taxon>Pelobatoidea</taxon>
        <taxon>Megophryidae</taxon>
        <taxon>Leptobrachium</taxon>
    </lineage>
</organism>
<dbReference type="PROSITE" id="PS00927">
    <property type="entry name" value="TREHALASE_1"/>
    <property type="match status" value="1"/>
</dbReference>
<reference evidence="9" key="1">
    <citation type="submission" date="2025-08" db="UniProtKB">
        <authorList>
            <consortium name="Ensembl"/>
        </authorList>
    </citation>
    <scope>IDENTIFICATION</scope>
</reference>
<evidence type="ECO:0000256" key="2">
    <source>
        <dbReference type="ARBA" id="ARBA00005615"/>
    </source>
</evidence>
<evidence type="ECO:0000313" key="10">
    <source>
        <dbReference type="Proteomes" id="UP000694569"/>
    </source>
</evidence>
<comment type="similarity">
    <text evidence="2 7">Belongs to the glycosyl hydrolase 37 family.</text>
</comment>
<sequence>MQWAPWSLSIYVISCFIHHVSLAEDFPPPCDSTIYCHGTLIHTIQMAKIFDDDKHFVDMGLQDTPARTLKKFQALLQRNRNNIPVSKLKEFLNTSFTEPGEEFEPWIPSDWKEKPEILSHITDPALKDWAAALNLLWKSLGRKIKDDVKDNPDRHSQIYVPNAVIVPGGRFREFYYWDSYWVINGLLLSEMSSTAKGMIENFLYMVDRYGWIPNGGRIYYNLRSQPPFLTLMMESYMENQKNISFLRESIALLEKEYQFWMNNRTVIVTLEGINYTLNQYRVPVGEPRPESYSVDYELAENLPTTEAKQALYAELKAAAESGWDFSSRWFSKTQQDLKGTKTSSMIPVDLNAILYRVEKTLSKFFTELNMEDKAAQFQSAYNQRLQAVNSVLWDKDVGVWLDYNIEDQSRNNEFFPSNLIPLWATCYTGQEQVDKAVTYLENNKALTYKNGLPTSLKNSGEQWDFPNAWAPLQHMVIDGLQKCGSDKASKIAFSLAQKWVTTNYKVYKEHNAMFEKYNVEHDNIPGGGGEYVVQLGFGWSNGVILQLLDLFKGRLTSGSVLCTTVSWTVLTLPLVAISLWDIY</sequence>
<dbReference type="InterPro" id="IPR012341">
    <property type="entry name" value="6hp_glycosidase-like_sf"/>
</dbReference>
<dbReference type="PANTHER" id="PTHR23403:SF1">
    <property type="entry name" value="TREHALASE"/>
    <property type="match status" value="1"/>
</dbReference>
<dbReference type="Pfam" id="PF01204">
    <property type="entry name" value="Trehalase"/>
    <property type="match status" value="1"/>
</dbReference>
<gene>
    <name evidence="9" type="primary">TREH</name>
</gene>
<keyword evidence="10" id="KW-1185">Reference proteome</keyword>
<dbReference type="GO" id="GO:0004555">
    <property type="term" value="F:alpha,alpha-trehalase activity"/>
    <property type="evidence" value="ECO:0007669"/>
    <property type="project" value="UniProtKB-EC"/>
</dbReference>
<accession>A0A8C5MHM8</accession>
<dbReference type="PANTHER" id="PTHR23403">
    <property type="entry name" value="TREHALASE"/>
    <property type="match status" value="1"/>
</dbReference>
<evidence type="ECO:0000256" key="7">
    <source>
        <dbReference type="RuleBase" id="RU361180"/>
    </source>
</evidence>
<name>A0A8C5MHM8_9ANUR</name>
<evidence type="ECO:0000256" key="3">
    <source>
        <dbReference type="ARBA" id="ARBA00012757"/>
    </source>
</evidence>
<dbReference type="InterPro" id="IPR018232">
    <property type="entry name" value="Glyco_hydro_37_CS"/>
</dbReference>
<feature type="signal peptide" evidence="8">
    <location>
        <begin position="1"/>
        <end position="23"/>
    </location>
</feature>
<dbReference type="Ensembl" id="ENSLLET00000013852.1">
    <property type="protein sequence ID" value="ENSLLEP00000013334.1"/>
    <property type="gene ID" value="ENSLLEG00000008429.1"/>
</dbReference>
<evidence type="ECO:0000256" key="8">
    <source>
        <dbReference type="SAM" id="SignalP"/>
    </source>
</evidence>
<dbReference type="OrthoDB" id="3542292at2759"/>
<evidence type="ECO:0000256" key="1">
    <source>
        <dbReference type="ARBA" id="ARBA00001576"/>
    </source>
</evidence>
<dbReference type="InterPro" id="IPR008928">
    <property type="entry name" value="6-hairpin_glycosidase_sf"/>
</dbReference>
<evidence type="ECO:0000256" key="5">
    <source>
        <dbReference type="ARBA" id="ARBA00022801"/>
    </source>
</evidence>
<dbReference type="EC" id="3.2.1.28" evidence="3 7"/>
<protein>
    <recommendedName>
        <fullName evidence="4 7">Trehalase</fullName>
        <ecNumber evidence="3 7">3.2.1.28</ecNumber>
    </recommendedName>
    <alternativeName>
        <fullName evidence="7">Alpha-trehalose glucohydrolase</fullName>
    </alternativeName>
</protein>
<proteinExistence type="inferred from homology"/>
<dbReference type="Gene3D" id="1.50.10.10">
    <property type="match status" value="1"/>
</dbReference>
<keyword evidence="6 7" id="KW-0326">Glycosidase</keyword>
<dbReference type="GeneTree" id="ENSGT00390000006949"/>
<dbReference type="GO" id="GO:0005993">
    <property type="term" value="P:trehalose catabolic process"/>
    <property type="evidence" value="ECO:0007669"/>
    <property type="project" value="TreeGrafter"/>
</dbReference>
<reference evidence="9" key="2">
    <citation type="submission" date="2025-09" db="UniProtKB">
        <authorList>
            <consortium name="Ensembl"/>
        </authorList>
    </citation>
    <scope>IDENTIFICATION</scope>
</reference>
<evidence type="ECO:0000256" key="6">
    <source>
        <dbReference type="ARBA" id="ARBA00023295"/>
    </source>
</evidence>
<dbReference type="SUPFAM" id="SSF48208">
    <property type="entry name" value="Six-hairpin glycosidases"/>
    <property type="match status" value="1"/>
</dbReference>
<keyword evidence="5 7" id="KW-0378">Hydrolase</keyword>
<dbReference type="AlphaFoldDB" id="A0A8C5MHM8"/>
<dbReference type="Proteomes" id="UP000694569">
    <property type="component" value="Unplaced"/>
</dbReference>
<dbReference type="InterPro" id="IPR001661">
    <property type="entry name" value="Glyco_hydro_37"/>
</dbReference>
<dbReference type="PRINTS" id="PR00744">
    <property type="entry name" value="GLHYDRLASE37"/>
</dbReference>
<comment type="catalytic activity">
    <reaction evidence="1 7">
        <text>alpha,alpha-trehalose + H2O = alpha-D-glucose + beta-D-glucose</text>
        <dbReference type="Rhea" id="RHEA:32675"/>
        <dbReference type="ChEBI" id="CHEBI:15377"/>
        <dbReference type="ChEBI" id="CHEBI:15903"/>
        <dbReference type="ChEBI" id="CHEBI:16551"/>
        <dbReference type="ChEBI" id="CHEBI:17925"/>
        <dbReference type="EC" id="3.2.1.28"/>
    </reaction>
</comment>